<sequence>MGTVTAHHPSPHEFPTPPASRVTWIIVRRPL</sequence>
<organism evidence="1 2">
    <name type="scientific">Nonomuraea soli</name>
    <dbReference type="NCBI Taxonomy" id="1032476"/>
    <lineage>
        <taxon>Bacteria</taxon>
        <taxon>Bacillati</taxon>
        <taxon>Actinomycetota</taxon>
        <taxon>Actinomycetes</taxon>
        <taxon>Streptosporangiales</taxon>
        <taxon>Streptosporangiaceae</taxon>
        <taxon>Nonomuraea</taxon>
    </lineage>
</organism>
<reference evidence="1 2" key="1">
    <citation type="submission" date="2020-07" db="EMBL/GenBank/DDBJ databases">
        <title>Genomic Encyclopedia of Type Strains, Phase IV (KMG-IV): sequencing the most valuable type-strain genomes for metagenomic binning, comparative biology and taxonomic classification.</title>
        <authorList>
            <person name="Goeker M."/>
        </authorList>
    </citation>
    <scope>NUCLEOTIDE SEQUENCE [LARGE SCALE GENOMIC DNA]</scope>
    <source>
        <strain evidence="1 2">DSM 45533</strain>
    </source>
</reference>
<evidence type="ECO:0000313" key="2">
    <source>
        <dbReference type="Proteomes" id="UP000530928"/>
    </source>
</evidence>
<name>A0A7W0CM67_9ACTN</name>
<dbReference type="AlphaFoldDB" id="A0A7W0CM67"/>
<gene>
    <name evidence="1" type="ORF">HNR30_005079</name>
</gene>
<keyword evidence="2" id="KW-1185">Reference proteome</keyword>
<proteinExistence type="predicted"/>
<protein>
    <submittedName>
        <fullName evidence="1">Uncharacterized protein</fullName>
    </submittedName>
</protein>
<comment type="caution">
    <text evidence="1">The sequence shown here is derived from an EMBL/GenBank/DDBJ whole genome shotgun (WGS) entry which is preliminary data.</text>
</comment>
<dbReference type="Proteomes" id="UP000530928">
    <property type="component" value="Unassembled WGS sequence"/>
</dbReference>
<dbReference type="EMBL" id="JACDUR010000005">
    <property type="protein sequence ID" value="MBA2893718.1"/>
    <property type="molecule type" value="Genomic_DNA"/>
</dbReference>
<accession>A0A7W0CM67</accession>
<evidence type="ECO:0000313" key="1">
    <source>
        <dbReference type="EMBL" id="MBA2893718.1"/>
    </source>
</evidence>